<keyword evidence="3" id="KW-1185">Reference proteome</keyword>
<dbReference type="EMBL" id="BMAO01027627">
    <property type="protein sequence ID" value="GFR18544.1"/>
    <property type="molecule type" value="Genomic_DNA"/>
</dbReference>
<keyword evidence="1" id="KW-0732">Signal</keyword>
<reference evidence="2" key="1">
    <citation type="submission" date="2020-07" db="EMBL/GenBank/DDBJ databases">
        <title>Multicomponent nature underlies the extraordinary mechanical properties of spider dragline silk.</title>
        <authorList>
            <person name="Kono N."/>
            <person name="Nakamura H."/>
            <person name="Mori M."/>
            <person name="Yoshida Y."/>
            <person name="Ohtoshi R."/>
            <person name="Malay A.D."/>
            <person name="Moran D.A.P."/>
            <person name="Tomita M."/>
            <person name="Numata K."/>
            <person name="Arakawa K."/>
        </authorList>
    </citation>
    <scope>NUCLEOTIDE SEQUENCE</scope>
</reference>
<accession>A0A8X6IAN1</accession>
<evidence type="ECO:0000313" key="3">
    <source>
        <dbReference type="Proteomes" id="UP000887116"/>
    </source>
</evidence>
<feature type="signal peptide" evidence="1">
    <location>
        <begin position="1"/>
        <end position="25"/>
    </location>
</feature>
<dbReference type="AlphaFoldDB" id="A0A8X6IAN1"/>
<sequence length="86" mass="9720">MVATESMNNTIFLSLLVILVRTIWKAVTSASQYLEFAPAQAPALQTDPLFYYQPVCHMRYFSNSGQNWLSSTLSLLNFLTGQQNQV</sequence>
<comment type="caution">
    <text evidence="2">The sequence shown here is derived from an EMBL/GenBank/DDBJ whole genome shotgun (WGS) entry which is preliminary data.</text>
</comment>
<feature type="chain" id="PRO_5036498588" description="Secreted protein" evidence="1">
    <location>
        <begin position="26"/>
        <end position="86"/>
    </location>
</feature>
<name>A0A8X6IAN1_TRICU</name>
<proteinExistence type="predicted"/>
<organism evidence="2 3">
    <name type="scientific">Trichonephila clavata</name>
    <name type="common">Joro spider</name>
    <name type="synonym">Nephila clavata</name>
    <dbReference type="NCBI Taxonomy" id="2740835"/>
    <lineage>
        <taxon>Eukaryota</taxon>
        <taxon>Metazoa</taxon>
        <taxon>Ecdysozoa</taxon>
        <taxon>Arthropoda</taxon>
        <taxon>Chelicerata</taxon>
        <taxon>Arachnida</taxon>
        <taxon>Araneae</taxon>
        <taxon>Araneomorphae</taxon>
        <taxon>Entelegynae</taxon>
        <taxon>Araneoidea</taxon>
        <taxon>Nephilidae</taxon>
        <taxon>Trichonephila</taxon>
    </lineage>
</organism>
<evidence type="ECO:0000256" key="1">
    <source>
        <dbReference type="SAM" id="SignalP"/>
    </source>
</evidence>
<evidence type="ECO:0000313" key="2">
    <source>
        <dbReference type="EMBL" id="GFR18544.1"/>
    </source>
</evidence>
<gene>
    <name evidence="2" type="ORF">TNCT_121671</name>
</gene>
<protein>
    <recommendedName>
        <fullName evidence="4">Secreted protein</fullName>
    </recommendedName>
</protein>
<evidence type="ECO:0008006" key="4">
    <source>
        <dbReference type="Google" id="ProtNLM"/>
    </source>
</evidence>
<dbReference type="Proteomes" id="UP000887116">
    <property type="component" value="Unassembled WGS sequence"/>
</dbReference>